<dbReference type="NCBIfam" id="NF038402">
    <property type="entry name" value="TroA_like"/>
    <property type="match status" value="1"/>
</dbReference>
<protein>
    <submittedName>
        <fullName evidence="3">ABC transporter substrate-binding protein</fullName>
    </submittedName>
</protein>
<evidence type="ECO:0000313" key="3">
    <source>
        <dbReference type="EMBL" id="AKS40718.1"/>
    </source>
</evidence>
<dbReference type="SUPFAM" id="SSF53807">
    <property type="entry name" value="Helical backbone' metal receptor"/>
    <property type="match status" value="1"/>
</dbReference>
<evidence type="ECO:0000313" key="4">
    <source>
        <dbReference type="Proteomes" id="UP000066624"/>
    </source>
</evidence>
<evidence type="ECO:0000256" key="1">
    <source>
        <dbReference type="ARBA" id="ARBA00022729"/>
    </source>
</evidence>
<dbReference type="STRING" id="1579979.WM2015_335"/>
<organism evidence="3 4">
    <name type="scientific">Wenzhouxiangella marina</name>
    <dbReference type="NCBI Taxonomy" id="1579979"/>
    <lineage>
        <taxon>Bacteria</taxon>
        <taxon>Pseudomonadati</taxon>
        <taxon>Pseudomonadota</taxon>
        <taxon>Gammaproteobacteria</taxon>
        <taxon>Chromatiales</taxon>
        <taxon>Wenzhouxiangellaceae</taxon>
        <taxon>Wenzhouxiangella</taxon>
    </lineage>
</organism>
<dbReference type="Proteomes" id="UP000066624">
    <property type="component" value="Chromosome"/>
</dbReference>
<accession>A0A0K0XSR7</accession>
<dbReference type="PANTHER" id="PTHR30535">
    <property type="entry name" value="VITAMIN B12-BINDING PROTEIN"/>
    <property type="match status" value="1"/>
</dbReference>
<dbReference type="PANTHER" id="PTHR30535:SF4">
    <property type="entry name" value="HEMIN-BINDING PERIPLASMIC PROTEIN HMUT"/>
    <property type="match status" value="1"/>
</dbReference>
<evidence type="ECO:0000259" key="2">
    <source>
        <dbReference type="PROSITE" id="PS50983"/>
    </source>
</evidence>
<proteinExistence type="predicted"/>
<dbReference type="Pfam" id="PF01497">
    <property type="entry name" value="Peripla_BP_2"/>
    <property type="match status" value="1"/>
</dbReference>
<dbReference type="InterPro" id="IPR054828">
    <property type="entry name" value="Vit_B12_bind_prot"/>
</dbReference>
<keyword evidence="1" id="KW-0732">Signal</keyword>
<keyword evidence="4" id="KW-1185">Reference proteome</keyword>
<dbReference type="InterPro" id="IPR050902">
    <property type="entry name" value="ABC_Transporter_SBP"/>
</dbReference>
<feature type="domain" description="Fe/B12 periplasmic-binding" evidence="2">
    <location>
        <begin position="17"/>
        <end position="258"/>
    </location>
</feature>
<reference evidence="3 4" key="1">
    <citation type="submission" date="2015-07" db="EMBL/GenBank/DDBJ databases">
        <authorList>
            <person name="Noorani M."/>
        </authorList>
    </citation>
    <scope>NUCLEOTIDE SEQUENCE [LARGE SCALE GENOMIC DNA]</scope>
    <source>
        <strain evidence="3 4">KCTC 42284</strain>
    </source>
</reference>
<name>A0A0K0XSR7_9GAMM</name>
<gene>
    <name evidence="3" type="ORF">WM2015_335</name>
</gene>
<dbReference type="PROSITE" id="PS50983">
    <property type="entry name" value="FE_B12_PBP"/>
    <property type="match status" value="1"/>
</dbReference>
<dbReference type="InterPro" id="IPR002491">
    <property type="entry name" value="ABC_transptr_periplasmic_BD"/>
</dbReference>
<dbReference type="Gene3D" id="3.40.50.1980">
    <property type="entry name" value="Nitrogenase molybdenum iron protein domain"/>
    <property type="match status" value="2"/>
</dbReference>
<dbReference type="EMBL" id="CP012154">
    <property type="protein sequence ID" value="AKS40718.1"/>
    <property type="molecule type" value="Genomic_DNA"/>
</dbReference>
<dbReference type="AlphaFoldDB" id="A0A0K0XSR7"/>
<dbReference type="KEGG" id="wma:WM2015_335"/>
<sequence>MLALVIYCLPSLADGPRTVSLAPHLTELVFAVGGEDQLVGVVEHSDFPEAAQALPRIGDAFRFDLEAILTLDAELALAWTGGTPPAVADSLESLGIEVLWIETRRLEQIPAALRNLASALGEEAGGEQAAIEFEQTLAGLRARRPLHSPPVKVFYQVSARPLYTLGGRHIFNDVLDLCGMQNVFAGLDVEAAVVDREAVLAAEPELMLAAEGEDQAFADWLAGPLASVRHRRVDPDRLMRPTPRILDGARDLCHLTRP</sequence>